<dbReference type="InterPro" id="IPR018081">
    <property type="entry name" value="Anaphylatoxin_comp_syst"/>
</dbReference>
<keyword evidence="3" id="KW-0399">Innate immunity</keyword>
<evidence type="ECO:0000256" key="6">
    <source>
        <dbReference type="ARBA" id="ARBA00023157"/>
    </source>
</evidence>
<proteinExistence type="predicted"/>
<keyword evidence="6" id="KW-1015">Disulfide bond</keyword>
<evidence type="ECO:0000313" key="12">
    <source>
        <dbReference type="Proteomes" id="UP000028990"/>
    </source>
</evidence>
<name>A0A091DMV9_FUKDA</name>
<evidence type="ECO:0000256" key="2">
    <source>
        <dbReference type="ARBA" id="ARBA00022525"/>
    </source>
</evidence>
<dbReference type="Pfam" id="PF17789">
    <property type="entry name" value="MG4"/>
    <property type="match status" value="1"/>
</dbReference>
<evidence type="ECO:0000256" key="5">
    <source>
        <dbReference type="ARBA" id="ARBA00022875"/>
    </source>
</evidence>
<evidence type="ECO:0000256" key="3">
    <source>
        <dbReference type="ARBA" id="ARBA00022588"/>
    </source>
</evidence>
<evidence type="ECO:0000256" key="9">
    <source>
        <dbReference type="SAM" id="SignalP"/>
    </source>
</evidence>
<dbReference type="GO" id="GO:0006957">
    <property type="term" value="P:complement activation, alternative pathway"/>
    <property type="evidence" value="ECO:0007669"/>
    <property type="project" value="UniProtKB-KW"/>
</dbReference>
<dbReference type="Gene3D" id="2.60.40.1930">
    <property type="match status" value="3"/>
</dbReference>
<dbReference type="Pfam" id="PF07703">
    <property type="entry name" value="A2M_BRD"/>
    <property type="match status" value="1"/>
</dbReference>
<dbReference type="SMART" id="SM00104">
    <property type="entry name" value="ANATO"/>
    <property type="match status" value="1"/>
</dbReference>
<dbReference type="GO" id="GO:0005615">
    <property type="term" value="C:extracellular space"/>
    <property type="evidence" value="ECO:0007669"/>
    <property type="project" value="UniProtKB-ARBA"/>
</dbReference>
<dbReference type="PROSITE" id="PS01178">
    <property type="entry name" value="ANAPHYLATOXIN_2"/>
    <property type="match status" value="1"/>
</dbReference>
<dbReference type="InterPro" id="IPR002890">
    <property type="entry name" value="MG2"/>
</dbReference>
<dbReference type="STRING" id="885580.ENSFDAP00000004836"/>
<feature type="signal peptide" evidence="9">
    <location>
        <begin position="1"/>
        <end position="18"/>
    </location>
</feature>
<protein>
    <submittedName>
        <fullName evidence="11">Complement C5</fullName>
    </submittedName>
</protein>
<dbReference type="PROSITE" id="PS01177">
    <property type="entry name" value="ANAPHYLATOXIN_1"/>
    <property type="match status" value="1"/>
</dbReference>
<dbReference type="PRINTS" id="PR00004">
    <property type="entry name" value="ANAPHYLATOXN"/>
</dbReference>
<dbReference type="AlphaFoldDB" id="A0A091DMV9"/>
<reference evidence="11 12" key="1">
    <citation type="submission" date="2013-11" db="EMBL/GenBank/DDBJ databases">
        <title>The Damaraland mole rat (Fukomys damarensis) genome and evolution of African mole rats.</title>
        <authorList>
            <person name="Gladyshev V.N."/>
            <person name="Fang X."/>
        </authorList>
    </citation>
    <scope>NUCLEOTIDE SEQUENCE [LARGE SCALE GENOMIC DNA]</scope>
    <source>
        <tissue evidence="11">Liver</tissue>
    </source>
</reference>
<evidence type="ECO:0000256" key="8">
    <source>
        <dbReference type="ARBA" id="ARBA00023198"/>
    </source>
</evidence>
<dbReference type="InterPro" id="IPR041425">
    <property type="entry name" value="C3/4/5_MG1"/>
</dbReference>
<dbReference type="EMBL" id="KN123644">
    <property type="protein sequence ID" value="KFO24126.1"/>
    <property type="molecule type" value="Genomic_DNA"/>
</dbReference>
<dbReference type="Gene3D" id="6.10.270.10">
    <property type="match status" value="1"/>
</dbReference>
<dbReference type="InterPro" id="IPR040839">
    <property type="entry name" value="MG4"/>
</dbReference>
<dbReference type="InterPro" id="IPR013783">
    <property type="entry name" value="Ig-like_fold"/>
</dbReference>
<accession>A0A091DMV9</accession>
<dbReference type="Pfam" id="PF01835">
    <property type="entry name" value="MG2"/>
    <property type="match status" value="1"/>
</dbReference>
<organism evidence="11 12">
    <name type="scientific">Fukomys damarensis</name>
    <name type="common">Damaraland mole rat</name>
    <name type="synonym">Cryptomys damarensis</name>
    <dbReference type="NCBI Taxonomy" id="885580"/>
    <lineage>
        <taxon>Eukaryota</taxon>
        <taxon>Metazoa</taxon>
        <taxon>Chordata</taxon>
        <taxon>Craniata</taxon>
        <taxon>Vertebrata</taxon>
        <taxon>Euteleostomi</taxon>
        <taxon>Mammalia</taxon>
        <taxon>Eutheria</taxon>
        <taxon>Euarchontoglires</taxon>
        <taxon>Glires</taxon>
        <taxon>Rodentia</taxon>
        <taxon>Hystricomorpha</taxon>
        <taxon>Bathyergidae</taxon>
        <taxon>Fukomys</taxon>
    </lineage>
</organism>
<keyword evidence="5" id="KW-0180">Complement pathway</keyword>
<dbReference type="InterPro" id="IPR001840">
    <property type="entry name" value="Anaphylatoxn_comp_syst_dom"/>
</dbReference>
<dbReference type="Pfam" id="PF01821">
    <property type="entry name" value="ANATO"/>
    <property type="match status" value="1"/>
</dbReference>
<keyword evidence="4" id="KW-0165">Cleavage on pair of basic residues</keyword>
<keyword evidence="2" id="KW-0964">Secreted</keyword>
<dbReference type="eggNOG" id="KOG1366">
    <property type="taxonomic scope" value="Eukaryota"/>
</dbReference>
<keyword evidence="8" id="KW-0395">Inflammatory response</keyword>
<keyword evidence="9" id="KW-0732">Signal</keyword>
<evidence type="ECO:0000259" key="10">
    <source>
        <dbReference type="PROSITE" id="PS01178"/>
    </source>
</evidence>
<dbReference type="Pfam" id="PF17790">
    <property type="entry name" value="MG1"/>
    <property type="match status" value="1"/>
</dbReference>
<dbReference type="FunFam" id="2.60.40.1940:FF:000001">
    <property type="entry name" value="Complement component C3"/>
    <property type="match status" value="1"/>
</dbReference>
<dbReference type="InterPro" id="IPR011625">
    <property type="entry name" value="A2M_N_BRD"/>
</dbReference>
<dbReference type="CDD" id="cd00017">
    <property type="entry name" value="ANATO"/>
    <property type="match status" value="1"/>
</dbReference>
<dbReference type="GO" id="GO:0006958">
    <property type="term" value="P:complement activation, classical pathway"/>
    <property type="evidence" value="ECO:0007669"/>
    <property type="project" value="UniProtKB-KW"/>
</dbReference>
<sequence>MGLWRILCFLIFLEKSWGQEQIYTISAPRVFLVGASENIVIQGYGYSEAFDATISIKSYPDKHFNYSSGYVHLSKENKFQNATVLTIQPKQLPAGQNLVSYVYLEVVSKHFSKLKKIPITRDNGFLFVHTDKTSYVPHESVKVRVYSLNDDLMPAKRETILTFIDPEGLEVDTVEENDYDGIISFPDFKIPSYTKYGMWTIKANYKEDFSTTGTTYFEIKEREPESNFIGYKNFKNFEITIKARYFHNGAVNEAQVFVSFGIRQAMQDNGKEMMQKAKQSTKLINGTAQVTFDSETAIKELSYNSLEDLNDKYLYISVTVVEDTDGLSEEADVPGIKYVLSPYTLNLFATPLFLKPGIPYSVKVQVKDTLDQLVEGVPVILNAQTVNVNQMTSDLEPRKSVTSFSDGVASFLVYLPFGVTALEFSVKTDAPDLPEKNQAGKHYRAIPYSSVSQSYLSIDWTENYKALLVGEHLNITFTAKSPYIHKITHYNYFILSKGKIIQFGTKEKIPGSSYESINIQVTQNMVPSARLLVYYIITGEQTAELVSDSVVLNIGEKNWTHLQMFHTLGKSDLGCGAGGGRDNADVFHRAGLTFTTNANVNEPQEIDEPCKEIHRRKRNLKEKIEENAARYKHPVLKRCCYDGARRNDDESCETRAERITIGPRCVQAFKECCHLANKIRDEETIKHRYVGGHREFDIFYQNSARYGGCDVILCC</sequence>
<dbReference type="Gene3D" id="2.60.40.10">
    <property type="entry name" value="Immunoglobulins"/>
    <property type="match status" value="1"/>
</dbReference>
<keyword evidence="12" id="KW-1185">Reference proteome</keyword>
<dbReference type="SUPFAM" id="SSF47686">
    <property type="entry name" value="Anaphylotoxins (complement system)"/>
    <property type="match status" value="1"/>
</dbReference>
<evidence type="ECO:0000256" key="4">
    <source>
        <dbReference type="ARBA" id="ARBA00022685"/>
    </source>
</evidence>
<dbReference type="Gene3D" id="1.20.91.20">
    <property type="entry name" value="Anaphylotoxins (complement system)"/>
    <property type="match status" value="1"/>
</dbReference>
<dbReference type="InterPro" id="IPR000020">
    <property type="entry name" value="Anaphylatoxin/fibulin"/>
</dbReference>
<feature type="domain" description="Anaphylatoxin-like" evidence="10">
    <location>
        <begin position="639"/>
        <end position="673"/>
    </location>
</feature>
<keyword evidence="3" id="KW-0391">Immunity</keyword>
<dbReference type="GO" id="GO:0004866">
    <property type="term" value="F:endopeptidase inhibitor activity"/>
    <property type="evidence" value="ECO:0007669"/>
    <property type="project" value="InterPro"/>
</dbReference>
<keyword evidence="7" id="KW-0179">Complement alternate pathway</keyword>
<comment type="subcellular location">
    <subcellularLocation>
        <location evidence="1">Secreted</location>
    </subcellularLocation>
</comment>
<evidence type="ECO:0000256" key="7">
    <source>
        <dbReference type="ARBA" id="ARBA00023162"/>
    </source>
</evidence>
<dbReference type="PANTHER" id="PTHR11412:SF83">
    <property type="entry name" value="COMPLEMENT C5"/>
    <property type="match status" value="1"/>
</dbReference>
<dbReference type="GO" id="GO:0006954">
    <property type="term" value="P:inflammatory response"/>
    <property type="evidence" value="ECO:0007669"/>
    <property type="project" value="UniProtKB-KW"/>
</dbReference>
<dbReference type="PANTHER" id="PTHR11412">
    <property type="entry name" value="MACROGLOBULIN / COMPLEMENT"/>
    <property type="match status" value="1"/>
</dbReference>
<dbReference type="SMART" id="SM01359">
    <property type="entry name" value="A2M_N_2"/>
    <property type="match status" value="1"/>
</dbReference>
<dbReference type="InterPro" id="IPR050473">
    <property type="entry name" value="A2M/Complement_sys"/>
</dbReference>
<gene>
    <name evidence="11" type="ORF">H920_14477</name>
</gene>
<dbReference type="Proteomes" id="UP000028990">
    <property type="component" value="Unassembled WGS sequence"/>
</dbReference>
<dbReference type="Gene3D" id="2.60.40.1940">
    <property type="match status" value="1"/>
</dbReference>
<evidence type="ECO:0000313" key="11">
    <source>
        <dbReference type="EMBL" id="KFO24126.1"/>
    </source>
</evidence>
<evidence type="ECO:0000256" key="1">
    <source>
        <dbReference type="ARBA" id="ARBA00004613"/>
    </source>
</evidence>
<feature type="chain" id="PRO_5001873260" evidence="9">
    <location>
        <begin position="19"/>
        <end position="715"/>
    </location>
</feature>